<dbReference type="GeneID" id="37015108"/>
<dbReference type="GO" id="GO:0046856">
    <property type="term" value="P:phosphatidylinositol dephosphorylation"/>
    <property type="evidence" value="ECO:0007669"/>
    <property type="project" value="InterPro"/>
</dbReference>
<dbReference type="Gene3D" id="3.60.10.10">
    <property type="entry name" value="Endonuclease/exonuclease/phosphatase"/>
    <property type="match status" value="1"/>
</dbReference>
<dbReference type="GO" id="GO:0004439">
    <property type="term" value="F:phosphatidylinositol-4,5-bisphosphate 5-phosphatase activity"/>
    <property type="evidence" value="ECO:0007669"/>
    <property type="project" value="TreeGrafter"/>
</dbReference>
<evidence type="ECO:0000313" key="3">
    <source>
        <dbReference type="EMBL" id="PWN18081.1"/>
    </source>
</evidence>
<name>A0A316U0M5_9BASI</name>
<protein>
    <submittedName>
        <fullName evidence="3">DNase I-like protein</fullName>
    </submittedName>
</protein>
<dbReference type="Proteomes" id="UP000245942">
    <property type="component" value="Unassembled WGS sequence"/>
</dbReference>
<gene>
    <name evidence="3" type="ORF">BCV69DRAFT_285380</name>
</gene>
<dbReference type="SUPFAM" id="SSF56219">
    <property type="entry name" value="DNase I-like"/>
    <property type="match status" value="1"/>
</dbReference>
<dbReference type="SMART" id="SM00128">
    <property type="entry name" value="IPPc"/>
    <property type="match status" value="1"/>
</dbReference>
<organism evidence="3 4">
    <name type="scientific">Pseudomicrostroma glucosiphilum</name>
    <dbReference type="NCBI Taxonomy" id="1684307"/>
    <lineage>
        <taxon>Eukaryota</taxon>
        <taxon>Fungi</taxon>
        <taxon>Dikarya</taxon>
        <taxon>Basidiomycota</taxon>
        <taxon>Ustilaginomycotina</taxon>
        <taxon>Exobasidiomycetes</taxon>
        <taxon>Microstromatales</taxon>
        <taxon>Microstromatales incertae sedis</taxon>
        <taxon>Pseudomicrostroma</taxon>
    </lineage>
</organism>
<accession>A0A316U0M5</accession>
<evidence type="ECO:0000256" key="1">
    <source>
        <dbReference type="SAM" id="MobiDB-lite"/>
    </source>
</evidence>
<dbReference type="Pfam" id="PF22669">
    <property type="entry name" value="Exo_endo_phos2"/>
    <property type="match status" value="2"/>
</dbReference>
<dbReference type="EMBL" id="KZ819338">
    <property type="protein sequence ID" value="PWN18081.1"/>
    <property type="molecule type" value="Genomic_DNA"/>
</dbReference>
<dbReference type="OrthoDB" id="7862313at2759"/>
<feature type="domain" description="Inositol polyphosphate-related phosphatase" evidence="2">
    <location>
        <begin position="223"/>
        <end position="603"/>
    </location>
</feature>
<dbReference type="STRING" id="1684307.A0A316U0M5"/>
<feature type="region of interest" description="Disordered" evidence="1">
    <location>
        <begin position="32"/>
        <end position="56"/>
    </location>
</feature>
<dbReference type="InterPro" id="IPR000300">
    <property type="entry name" value="IPPc"/>
</dbReference>
<dbReference type="InterPro" id="IPR046985">
    <property type="entry name" value="IP5"/>
</dbReference>
<sequence length="603" mass="65854">MEEQAATVPPVPPALLDVIGEREHIKFILPLSDQAPSQHAAHPEQSTSQASSSKAPAEDEMLVLVSNVDNADDAELSALLLLDTKQWNTLAVVPVLPGLLEVQSRQPKHVQLVLKASGQKMKGQERELLQGWSSQDVLIQDFRLILSQISSSTSSQLSQTRWMWLKKYTTQEQFASIRKLLATQRESTKSPVWAKFSTSSSTSSASAGGQLPASSAMSTSASGGIRIAAFTYNVAGCAPPPPSTPLPFLTDSALQHADLAIVGLQEVDTSSAAYLFFDPQKQEAWTHVLLEGLNQGRHDEYEWNLQVVKQHVTILLFVFQRILRQDEATVLNERSSVAGSIQLSELLVTTVGVGLGGFMANKGAVAARFRVTLPTGVSKTICIIAAHLSAGVGRIAMERRVWDWAEVGKRLRFKVALSDSATATLEEAERYEEWGVLDHDTTILLGDLNSRLPLSLSSASVQRLIRKGGTGRRLLRSYDELSGHLAIANEDGSTPLTSPTGEKTDLASLASEEVNLLIRELWRGWREGDVSEFVPTYKLDPGTNTYDTSEKQRVPSWTDRVLWFEGGQGKQRIGLEMYNAVLEGGGVASDHLPVCAVLRIPMD</sequence>
<evidence type="ECO:0000259" key="2">
    <source>
        <dbReference type="SMART" id="SM00128"/>
    </source>
</evidence>
<dbReference type="AlphaFoldDB" id="A0A316U0M5"/>
<proteinExistence type="predicted"/>
<reference evidence="3 4" key="1">
    <citation type="journal article" date="2018" name="Mol. Biol. Evol.">
        <title>Broad Genomic Sampling Reveals a Smut Pathogenic Ancestry of the Fungal Clade Ustilaginomycotina.</title>
        <authorList>
            <person name="Kijpornyongpan T."/>
            <person name="Mondo S.J."/>
            <person name="Barry K."/>
            <person name="Sandor L."/>
            <person name="Lee J."/>
            <person name="Lipzen A."/>
            <person name="Pangilinan J."/>
            <person name="LaButti K."/>
            <person name="Hainaut M."/>
            <person name="Henrissat B."/>
            <person name="Grigoriev I.V."/>
            <person name="Spatafora J.W."/>
            <person name="Aime M.C."/>
        </authorList>
    </citation>
    <scope>NUCLEOTIDE SEQUENCE [LARGE SCALE GENOMIC DNA]</scope>
    <source>
        <strain evidence="3 4">MCA 4718</strain>
    </source>
</reference>
<feature type="compositionally biased region" description="Polar residues" evidence="1">
    <location>
        <begin position="44"/>
        <end position="54"/>
    </location>
</feature>
<dbReference type="PANTHER" id="PTHR11200">
    <property type="entry name" value="INOSITOL 5-PHOSPHATASE"/>
    <property type="match status" value="1"/>
</dbReference>
<dbReference type="InterPro" id="IPR036691">
    <property type="entry name" value="Endo/exonu/phosph_ase_sf"/>
</dbReference>
<dbReference type="PANTHER" id="PTHR11200:SF300">
    <property type="entry name" value="TYPE II INOSITOL 1,4,5-TRISPHOSPHATE 5-PHOSPHATASE"/>
    <property type="match status" value="1"/>
</dbReference>
<keyword evidence="4" id="KW-1185">Reference proteome</keyword>
<dbReference type="RefSeq" id="XP_025345241.1">
    <property type="nucleotide sequence ID" value="XM_025493374.1"/>
</dbReference>
<evidence type="ECO:0000313" key="4">
    <source>
        <dbReference type="Proteomes" id="UP000245942"/>
    </source>
</evidence>